<organism evidence="2 3">
    <name type="scientific">Lichenibacterium ramalinae</name>
    <dbReference type="NCBI Taxonomy" id="2316527"/>
    <lineage>
        <taxon>Bacteria</taxon>
        <taxon>Pseudomonadati</taxon>
        <taxon>Pseudomonadota</taxon>
        <taxon>Alphaproteobacteria</taxon>
        <taxon>Hyphomicrobiales</taxon>
        <taxon>Lichenihabitantaceae</taxon>
        <taxon>Lichenibacterium</taxon>
    </lineage>
</organism>
<sequence length="82" mass="8872">MNAGILSACFFCVSLASAQAQVANKYNITPEEQAACQVDATTLCSHVYPDQDALVACMRSNESSLTPLCRKTFTAGLQKRHM</sequence>
<feature type="signal peptide" evidence="1">
    <location>
        <begin position="1"/>
        <end position="22"/>
    </location>
</feature>
<keyword evidence="1" id="KW-0732">Signal</keyword>
<proteinExistence type="predicted"/>
<accession>A0A4Q2R738</accession>
<evidence type="ECO:0000313" key="2">
    <source>
        <dbReference type="EMBL" id="RYB01499.1"/>
    </source>
</evidence>
<comment type="caution">
    <text evidence="2">The sequence shown here is derived from an EMBL/GenBank/DDBJ whole genome shotgun (WGS) entry which is preliminary data.</text>
</comment>
<evidence type="ECO:0000256" key="1">
    <source>
        <dbReference type="SAM" id="SignalP"/>
    </source>
</evidence>
<dbReference type="Proteomes" id="UP000289411">
    <property type="component" value="Unassembled WGS sequence"/>
</dbReference>
<dbReference type="RefSeq" id="WP_207210317.1">
    <property type="nucleotide sequence ID" value="NZ_QYBC01000037.1"/>
</dbReference>
<feature type="chain" id="PRO_5020686177" description="3',5'-cyclic-nucleotide phosphodiesterase" evidence="1">
    <location>
        <begin position="23"/>
        <end position="82"/>
    </location>
</feature>
<reference evidence="2 3" key="2">
    <citation type="submission" date="2019-02" db="EMBL/GenBank/DDBJ databases">
        <title>'Lichenibacterium ramalinii' gen. nov. sp. nov., 'Lichenibacterium minor' gen. nov. sp. nov.</title>
        <authorList>
            <person name="Pankratov T."/>
        </authorList>
    </citation>
    <scope>NUCLEOTIDE SEQUENCE [LARGE SCALE GENOMIC DNA]</scope>
    <source>
        <strain evidence="2 3">RmlP001</strain>
    </source>
</reference>
<gene>
    <name evidence="2" type="ORF">D3272_25760</name>
</gene>
<dbReference type="EMBL" id="QYBC01000037">
    <property type="protein sequence ID" value="RYB01499.1"/>
    <property type="molecule type" value="Genomic_DNA"/>
</dbReference>
<reference evidence="2 3" key="1">
    <citation type="submission" date="2018-09" db="EMBL/GenBank/DDBJ databases">
        <authorList>
            <person name="Grouzdev D.S."/>
            <person name="Krutkina M.S."/>
        </authorList>
    </citation>
    <scope>NUCLEOTIDE SEQUENCE [LARGE SCALE GENOMIC DNA]</scope>
    <source>
        <strain evidence="2 3">RmlP001</strain>
    </source>
</reference>
<evidence type="ECO:0008006" key="4">
    <source>
        <dbReference type="Google" id="ProtNLM"/>
    </source>
</evidence>
<dbReference type="AlphaFoldDB" id="A0A4Q2R738"/>
<evidence type="ECO:0000313" key="3">
    <source>
        <dbReference type="Proteomes" id="UP000289411"/>
    </source>
</evidence>
<name>A0A4Q2R738_9HYPH</name>
<keyword evidence="3" id="KW-1185">Reference proteome</keyword>
<protein>
    <recommendedName>
        <fullName evidence="4">3',5'-cyclic-nucleotide phosphodiesterase</fullName>
    </recommendedName>
</protein>